<dbReference type="InterPro" id="IPR050515">
    <property type="entry name" value="Beta-lactam/transpept"/>
</dbReference>
<keyword evidence="3" id="KW-0812">Transmembrane</keyword>
<protein>
    <submittedName>
        <fullName evidence="6">Peptidoglycan glycosyltransferase</fullName>
    </submittedName>
</protein>
<comment type="subcellular location">
    <subcellularLocation>
        <location evidence="1">Membrane</location>
    </subcellularLocation>
</comment>
<dbReference type="InterPro" id="IPR012338">
    <property type="entry name" value="Beta-lactam/transpept-like"/>
</dbReference>
<keyword evidence="6" id="KW-0808">Transferase</keyword>
<dbReference type="AlphaFoldDB" id="A0A0G1XNG8"/>
<dbReference type="PANTHER" id="PTHR30627:SF1">
    <property type="entry name" value="PEPTIDOGLYCAN D,D-TRANSPEPTIDASE FTSI"/>
    <property type="match status" value="1"/>
</dbReference>
<dbReference type="Gene3D" id="3.90.1310.10">
    <property type="entry name" value="Penicillin-binding protein 2a (Domain 2)"/>
    <property type="match status" value="1"/>
</dbReference>
<evidence type="ECO:0000256" key="1">
    <source>
        <dbReference type="ARBA" id="ARBA00004370"/>
    </source>
</evidence>
<evidence type="ECO:0000259" key="4">
    <source>
        <dbReference type="Pfam" id="PF00905"/>
    </source>
</evidence>
<dbReference type="GO" id="GO:0071555">
    <property type="term" value="P:cell wall organization"/>
    <property type="evidence" value="ECO:0007669"/>
    <property type="project" value="TreeGrafter"/>
</dbReference>
<reference evidence="6 7" key="1">
    <citation type="journal article" date="2015" name="Nature">
        <title>rRNA introns, odd ribosomes, and small enigmatic genomes across a large radiation of phyla.</title>
        <authorList>
            <person name="Brown C.T."/>
            <person name="Hug L.A."/>
            <person name="Thomas B.C."/>
            <person name="Sharon I."/>
            <person name="Castelle C.J."/>
            <person name="Singh A."/>
            <person name="Wilkins M.J."/>
            <person name="Williams K.H."/>
            <person name="Banfield J.F."/>
        </authorList>
    </citation>
    <scope>NUCLEOTIDE SEQUENCE [LARGE SCALE GENOMIC DNA]</scope>
</reference>
<keyword evidence="2 3" id="KW-0472">Membrane</keyword>
<feature type="domain" description="Penicillin-binding protein dimerisation" evidence="5">
    <location>
        <begin position="47"/>
        <end position="203"/>
    </location>
</feature>
<feature type="domain" description="Penicillin-binding protein transpeptidase" evidence="4">
    <location>
        <begin position="247"/>
        <end position="554"/>
    </location>
</feature>
<dbReference type="SUPFAM" id="SSF56519">
    <property type="entry name" value="Penicillin binding protein dimerisation domain"/>
    <property type="match status" value="1"/>
</dbReference>
<dbReference type="Proteomes" id="UP000034711">
    <property type="component" value="Unassembled WGS sequence"/>
</dbReference>
<keyword evidence="3" id="KW-1133">Transmembrane helix</keyword>
<evidence type="ECO:0000256" key="3">
    <source>
        <dbReference type="SAM" id="Phobius"/>
    </source>
</evidence>
<feature type="transmembrane region" description="Helical" evidence="3">
    <location>
        <begin position="6"/>
        <end position="27"/>
    </location>
</feature>
<dbReference type="GO" id="GO:0016740">
    <property type="term" value="F:transferase activity"/>
    <property type="evidence" value="ECO:0007669"/>
    <property type="project" value="UniProtKB-KW"/>
</dbReference>
<evidence type="ECO:0000256" key="2">
    <source>
        <dbReference type="ARBA" id="ARBA00023136"/>
    </source>
</evidence>
<dbReference type="Pfam" id="PF03717">
    <property type="entry name" value="PBP_dimer"/>
    <property type="match status" value="1"/>
</dbReference>
<name>A0A0G1XNG8_9BACT</name>
<evidence type="ECO:0000313" key="6">
    <source>
        <dbReference type="EMBL" id="KKW32486.1"/>
    </source>
</evidence>
<proteinExistence type="predicted"/>
<evidence type="ECO:0000313" key="7">
    <source>
        <dbReference type="Proteomes" id="UP000034711"/>
    </source>
</evidence>
<dbReference type="EMBL" id="LCRI01000022">
    <property type="protein sequence ID" value="KKW32486.1"/>
    <property type="molecule type" value="Genomic_DNA"/>
</dbReference>
<sequence>MRIEVVRWGITVFALFVIVRLFTLQIVDHRMYEALASGQHELFQQLYPRRGDILVHDGKDGTLVPLATNEQLSFIYADPRHIEDPVAVSEFFATLFGLTDAETIELAARLSNRSDPFEPIRHKVNEAHLNAMKEKSFRGVAYVRESSRLYPEPALGGHVAGFLGFNAEGKQVGRYGIEGYFDQEIAGVSGSLRSERDIAGRLIALGDQSFEPARDGDTVVLTIDRTIQYMTCAALRRTVEKHQADGGSVIILEPATGRILALCGEPDFDPNRYREVDNLTVFNNPAVFSPYEPGSIFKPVTMAAALDVGAIEPTTTYEDTGVVELGEHKIRNSDGAAHGIQTMTEALEKSLNTGLVFAMREARKETFTKYVKAFGFGERTGIELDTEAAGNVSSLDKRGDIFAATASFGQGITVTPLQMVVAYAAIANGGILKKPMIVEEVRHADGSKEERHTTDVRRVMEAKTSRLLGAMLISVIEHGHGQRAAVPGYYIAGKTGTAQVPKKDGAGYEEDITIGSFAGFGPVENPRFVMVVRIDHPRTTPWAETTAAPLFGEIAAFLLQYLEVAPTR</sequence>
<dbReference type="Gene3D" id="3.30.450.330">
    <property type="match status" value="1"/>
</dbReference>
<dbReference type="InterPro" id="IPR001460">
    <property type="entry name" value="PCN-bd_Tpept"/>
</dbReference>
<dbReference type="InterPro" id="IPR005311">
    <property type="entry name" value="PBP_dimer"/>
</dbReference>
<dbReference type="Pfam" id="PF00905">
    <property type="entry name" value="Transpeptidase"/>
    <property type="match status" value="1"/>
</dbReference>
<evidence type="ECO:0000259" key="5">
    <source>
        <dbReference type="Pfam" id="PF03717"/>
    </source>
</evidence>
<dbReference type="Gene3D" id="3.40.710.10">
    <property type="entry name" value="DD-peptidase/beta-lactamase superfamily"/>
    <property type="match status" value="1"/>
</dbReference>
<comment type="caution">
    <text evidence="6">The sequence shown here is derived from an EMBL/GenBank/DDBJ whole genome shotgun (WGS) entry which is preliminary data.</text>
</comment>
<organism evidence="6 7">
    <name type="scientific">Candidatus Uhrbacteria bacterium GW2011_GWA2_53_10</name>
    <dbReference type="NCBI Taxonomy" id="1618980"/>
    <lineage>
        <taxon>Bacteria</taxon>
        <taxon>Candidatus Uhriibacteriota</taxon>
    </lineage>
</organism>
<dbReference type="GO" id="GO:0005886">
    <property type="term" value="C:plasma membrane"/>
    <property type="evidence" value="ECO:0007669"/>
    <property type="project" value="TreeGrafter"/>
</dbReference>
<dbReference type="SUPFAM" id="SSF56601">
    <property type="entry name" value="beta-lactamase/transpeptidase-like"/>
    <property type="match status" value="1"/>
</dbReference>
<accession>A0A0G1XNG8</accession>
<dbReference type="PANTHER" id="PTHR30627">
    <property type="entry name" value="PEPTIDOGLYCAN D,D-TRANSPEPTIDASE"/>
    <property type="match status" value="1"/>
</dbReference>
<dbReference type="GO" id="GO:0008658">
    <property type="term" value="F:penicillin binding"/>
    <property type="evidence" value="ECO:0007669"/>
    <property type="project" value="InterPro"/>
</dbReference>
<dbReference type="InterPro" id="IPR036138">
    <property type="entry name" value="PBP_dimer_sf"/>
</dbReference>
<gene>
    <name evidence="6" type="ORF">UY77_C0022G0002</name>
</gene>